<feature type="transmembrane region" description="Helical" evidence="1">
    <location>
        <begin position="12"/>
        <end position="33"/>
    </location>
</feature>
<keyword evidence="1" id="KW-0812">Transmembrane</keyword>
<dbReference type="AlphaFoldDB" id="A0A6A4HID2"/>
<dbReference type="EMBL" id="ML769500">
    <property type="protein sequence ID" value="KAE9397258.1"/>
    <property type="molecule type" value="Genomic_DNA"/>
</dbReference>
<name>A0A6A4HID2_9AGAR</name>
<accession>A0A6A4HID2</accession>
<dbReference type="Proteomes" id="UP000799118">
    <property type="component" value="Unassembled WGS sequence"/>
</dbReference>
<evidence type="ECO:0000313" key="3">
    <source>
        <dbReference type="Proteomes" id="UP000799118"/>
    </source>
</evidence>
<keyword evidence="3" id="KW-1185">Reference proteome</keyword>
<gene>
    <name evidence="2" type="ORF">BT96DRAFT_79025</name>
</gene>
<evidence type="ECO:0000313" key="2">
    <source>
        <dbReference type="EMBL" id="KAE9397258.1"/>
    </source>
</evidence>
<keyword evidence="1" id="KW-1133">Transmembrane helix</keyword>
<proteinExistence type="predicted"/>
<keyword evidence="1" id="KW-0472">Membrane</keyword>
<reference evidence="2" key="1">
    <citation type="journal article" date="2019" name="Environ. Microbiol.">
        <title>Fungal ecological strategies reflected in gene transcription - a case study of two litter decomposers.</title>
        <authorList>
            <person name="Barbi F."/>
            <person name="Kohler A."/>
            <person name="Barry K."/>
            <person name="Baskaran P."/>
            <person name="Daum C."/>
            <person name="Fauchery L."/>
            <person name="Ihrmark K."/>
            <person name="Kuo A."/>
            <person name="LaButti K."/>
            <person name="Lipzen A."/>
            <person name="Morin E."/>
            <person name="Grigoriev I.V."/>
            <person name="Henrissat B."/>
            <person name="Lindahl B."/>
            <person name="Martin F."/>
        </authorList>
    </citation>
    <scope>NUCLEOTIDE SEQUENCE</scope>
    <source>
        <strain evidence="2">JB14</strain>
    </source>
</reference>
<protein>
    <submittedName>
        <fullName evidence="2">Uncharacterized protein</fullName>
    </submittedName>
</protein>
<evidence type="ECO:0000256" key="1">
    <source>
        <dbReference type="SAM" id="Phobius"/>
    </source>
</evidence>
<sequence length="135" mass="15107">MPDFSPISPQDFSLFAFTSIARFLSVCISYNLLAIMGLHAEHSYTAVESIVGSRYHPYQFTDILSTLLHLLHNALQSSKLPIEELFNAPLGWSLSAQRAPSGIQRGQEYSACSSRRSFRLPPRICTRIAVNIVYS</sequence>
<organism evidence="2 3">
    <name type="scientific">Gymnopus androsaceus JB14</name>
    <dbReference type="NCBI Taxonomy" id="1447944"/>
    <lineage>
        <taxon>Eukaryota</taxon>
        <taxon>Fungi</taxon>
        <taxon>Dikarya</taxon>
        <taxon>Basidiomycota</taxon>
        <taxon>Agaricomycotina</taxon>
        <taxon>Agaricomycetes</taxon>
        <taxon>Agaricomycetidae</taxon>
        <taxon>Agaricales</taxon>
        <taxon>Marasmiineae</taxon>
        <taxon>Omphalotaceae</taxon>
        <taxon>Gymnopus</taxon>
    </lineage>
</organism>